<feature type="domain" description="MobA-like NTP transferase" evidence="2">
    <location>
        <begin position="3"/>
        <end position="121"/>
    </location>
</feature>
<evidence type="ECO:0000313" key="3">
    <source>
        <dbReference type="EMBL" id="KFM18504.1"/>
    </source>
</evidence>
<dbReference type="Pfam" id="PF12804">
    <property type="entry name" value="NTP_transf_3"/>
    <property type="match status" value="1"/>
</dbReference>
<dbReference type="AlphaFoldDB" id="A0A087RYF0"/>
<accession>A0A087RYF0</accession>
<dbReference type="EMBL" id="JOSZ01000017">
    <property type="protein sequence ID" value="KFM18504.1"/>
    <property type="molecule type" value="Genomic_DNA"/>
</dbReference>
<sequence>MIGIVMAGGKGTRMNLDNEKLLLHYKKPIIFHVIDSLKNSNCFSKVIAVTSPNSPKTKKLLEENNIETFDTSGLGYVEDLNLVLQKFNDLVFVTSGDMPLLDEKIIQTIVNQHDSNKIWTSILVTEKLLTSIGTNSEYSMIHNNQKCNFTGISLIDSQKINSLENLEENFVILDDKRIALNLNTKQDYDLLSTA</sequence>
<dbReference type="GO" id="GO:0050518">
    <property type="term" value="F:2-C-methyl-D-erythritol 4-phosphate cytidylyltransferase activity"/>
    <property type="evidence" value="ECO:0007669"/>
    <property type="project" value="UniProtKB-EC"/>
</dbReference>
<dbReference type="SUPFAM" id="SSF53448">
    <property type="entry name" value="Nucleotide-diphospho-sugar transferases"/>
    <property type="match status" value="1"/>
</dbReference>
<gene>
    <name evidence="3" type="primary">mobA</name>
    <name evidence="3" type="ORF">AAA799P11_01074</name>
</gene>
<reference evidence="3 4" key="1">
    <citation type="submission" date="2014-06" db="EMBL/GenBank/DDBJ databases">
        <authorList>
            <person name="Ngugi D.K."/>
            <person name="Blom J."/>
            <person name="Alam I."/>
            <person name="Rashid M."/>
            <person name="Baalawi W."/>
            <person name="Zhang G."/>
            <person name="Hikmawan T."/>
            <person name="Guan Y."/>
            <person name="Antunes A."/>
            <person name="Siam R."/>
            <person name="El-Dorry H."/>
            <person name="Bajic V."/>
            <person name="Stingl U."/>
        </authorList>
    </citation>
    <scope>NUCLEOTIDE SEQUENCE [LARGE SCALE GENOMIC DNA]</scope>
    <source>
        <strain evidence="3">SCGC AAA799-P11</strain>
    </source>
</reference>
<organism evidence="3 4">
    <name type="scientific">Marine Group I thaumarchaeote SCGC AAA799-P11</name>
    <dbReference type="NCBI Taxonomy" id="1502295"/>
    <lineage>
        <taxon>Archaea</taxon>
        <taxon>Nitrososphaerota</taxon>
        <taxon>Marine Group I</taxon>
    </lineage>
</organism>
<protein>
    <submittedName>
        <fullName evidence="3">Putative molybdenum cofactor guanylyltransferase protein</fullName>
        <ecNumber evidence="3">2.7.7.60</ecNumber>
    </submittedName>
</protein>
<dbReference type="PANTHER" id="PTHR19136:SF86">
    <property type="entry name" value="ADENOSYLCOBINAMIDE-PHOSPHATE GUANYLYLTRANSFERASE"/>
    <property type="match status" value="1"/>
</dbReference>
<dbReference type="Proteomes" id="UP000029387">
    <property type="component" value="Unassembled WGS sequence"/>
</dbReference>
<name>A0A087RYF0_9ARCH</name>
<dbReference type="EC" id="2.7.7.60" evidence="3"/>
<keyword evidence="3" id="KW-0548">Nucleotidyltransferase</keyword>
<dbReference type="InterPro" id="IPR025877">
    <property type="entry name" value="MobA-like_NTP_Trfase"/>
</dbReference>
<dbReference type="InterPro" id="IPR029044">
    <property type="entry name" value="Nucleotide-diphossugar_trans"/>
</dbReference>
<proteinExistence type="predicted"/>
<dbReference type="PANTHER" id="PTHR19136">
    <property type="entry name" value="MOLYBDENUM COFACTOR GUANYLYLTRANSFERASE"/>
    <property type="match status" value="1"/>
</dbReference>
<evidence type="ECO:0000259" key="2">
    <source>
        <dbReference type="Pfam" id="PF12804"/>
    </source>
</evidence>
<dbReference type="PATRIC" id="fig|1502295.3.peg.1036"/>
<comment type="caution">
    <text evidence="3">The sequence shown here is derived from an EMBL/GenBank/DDBJ whole genome shotgun (WGS) entry which is preliminary data.</text>
</comment>
<keyword evidence="4" id="KW-1185">Reference proteome</keyword>
<keyword evidence="1 3" id="KW-0808">Transferase</keyword>
<dbReference type="Gene3D" id="3.90.550.10">
    <property type="entry name" value="Spore Coat Polysaccharide Biosynthesis Protein SpsA, Chain A"/>
    <property type="match status" value="1"/>
</dbReference>
<evidence type="ECO:0000313" key="4">
    <source>
        <dbReference type="Proteomes" id="UP000029387"/>
    </source>
</evidence>
<evidence type="ECO:0000256" key="1">
    <source>
        <dbReference type="ARBA" id="ARBA00022679"/>
    </source>
</evidence>